<protein>
    <submittedName>
        <fullName evidence="2">Uncharacterized protein</fullName>
    </submittedName>
</protein>
<feature type="compositionally biased region" description="Basic and acidic residues" evidence="1">
    <location>
        <begin position="71"/>
        <end position="82"/>
    </location>
</feature>
<dbReference type="Proteomes" id="UP000796880">
    <property type="component" value="Unassembled WGS sequence"/>
</dbReference>
<evidence type="ECO:0000313" key="3">
    <source>
        <dbReference type="Proteomes" id="UP000796880"/>
    </source>
</evidence>
<dbReference type="EMBL" id="VOIH02000002">
    <property type="protein sequence ID" value="KAF3453766.1"/>
    <property type="molecule type" value="Genomic_DNA"/>
</dbReference>
<sequence>MRSSLRSASVGEARKLPEGREEAWRPRKLPRSQRLGEVRGCCRRRKMPGGRESCLTRRPGSCRRSVGSWRWSEEGRRSEEVG</sequence>
<accession>A0A8K0HJ52</accession>
<feature type="region of interest" description="Disordered" evidence="1">
    <location>
        <begin position="1"/>
        <end position="29"/>
    </location>
</feature>
<dbReference type="AlphaFoldDB" id="A0A8K0HJ52"/>
<feature type="compositionally biased region" description="Basic and acidic residues" evidence="1">
    <location>
        <begin position="12"/>
        <end position="25"/>
    </location>
</feature>
<evidence type="ECO:0000313" key="2">
    <source>
        <dbReference type="EMBL" id="KAF3453766.1"/>
    </source>
</evidence>
<evidence type="ECO:0000256" key="1">
    <source>
        <dbReference type="SAM" id="MobiDB-lite"/>
    </source>
</evidence>
<comment type="caution">
    <text evidence="2">The sequence shown here is derived from an EMBL/GenBank/DDBJ whole genome shotgun (WGS) entry which is preliminary data.</text>
</comment>
<organism evidence="2 3">
    <name type="scientific">Rhamnella rubrinervis</name>
    <dbReference type="NCBI Taxonomy" id="2594499"/>
    <lineage>
        <taxon>Eukaryota</taxon>
        <taxon>Viridiplantae</taxon>
        <taxon>Streptophyta</taxon>
        <taxon>Embryophyta</taxon>
        <taxon>Tracheophyta</taxon>
        <taxon>Spermatophyta</taxon>
        <taxon>Magnoliopsida</taxon>
        <taxon>eudicotyledons</taxon>
        <taxon>Gunneridae</taxon>
        <taxon>Pentapetalae</taxon>
        <taxon>rosids</taxon>
        <taxon>fabids</taxon>
        <taxon>Rosales</taxon>
        <taxon>Rhamnaceae</taxon>
        <taxon>rhamnoid group</taxon>
        <taxon>Rhamneae</taxon>
        <taxon>Rhamnella</taxon>
    </lineage>
</organism>
<keyword evidence="3" id="KW-1185">Reference proteome</keyword>
<reference evidence="2" key="1">
    <citation type="submission" date="2020-03" db="EMBL/GenBank/DDBJ databases">
        <title>A high-quality chromosome-level genome assembly of a woody plant with both climbing and erect habits, Rhamnella rubrinervis.</title>
        <authorList>
            <person name="Lu Z."/>
            <person name="Yang Y."/>
            <person name="Zhu X."/>
            <person name="Sun Y."/>
        </authorList>
    </citation>
    <scope>NUCLEOTIDE SEQUENCE</scope>
    <source>
        <strain evidence="2">BYM</strain>
        <tissue evidence="2">Leaf</tissue>
    </source>
</reference>
<feature type="region of interest" description="Disordered" evidence="1">
    <location>
        <begin position="47"/>
        <end position="82"/>
    </location>
</feature>
<name>A0A8K0HJ52_9ROSA</name>
<gene>
    <name evidence="2" type="ORF">FNV43_RR04207</name>
</gene>
<proteinExistence type="predicted"/>